<feature type="transmembrane region" description="Helical" evidence="1">
    <location>
        <begin position="39"/>
        <end position="60"/>
    </location>
</feature>
<evidence type="ECO:0000256" key="1">
    <source>
        <dbReference type="SAM" id="Phobius"/>
    </source>
</evidence>
<dbReference type="EMBL" id="DUGH01000003">
    <property type="protein sequence ID" value="HIH15793.1"/>
    <property type="molecule type" value="Genomic_DNA"/>
</dbReference>
<evidence type="ECO:0000313" key="2">
    <source>
        <dbReference type="EMBL" id="HIH15793.1"/>
    </source>
</evidence>
<gene>
    <name evidence="2" type="ORF">HA252_00085</name>
</gene>
<comment type="caution">
    <text evidence="2">The sequence shown here is derived from an EMBL/GenBank/DDBJ whole genome shotgun (WGS) entry which is preliminary data.</text>
</comment>
<evidence type="ECO:0000313" key="3">
    <source>
        <dbReference type="Proteomes" id="UP000564964"/>
    </source>
</evidence>
<accession>A0A7J4JDF4</accession>
<reference evidence="3" key="1">
    <citation type="journal article" date="2020" name="bioRxiv">
        <title>A rank-normalized archaeal taxonomy based on genome phylogeny resolves widespread incomplete and uneven classifications.</title>
        <authorList>
            <person name="Rinke C."/>
            <person name="Chuvochina M."/>
            <person name="Mussig A.J."/>
            <person name="Chaumeil P.-A."/>
            <person name="Waite D.W."/>
            <person name="Whitman W.B."/>
            <person name="Parks D.H."/>
            <person name="Hugenholtz P."/>
        </authorList>
    </citation>
    <scope>NUCLEOTIDE SEQUENCE [LARGE SCALE GENOMIC DNA]</scope>
</reference>
<proteinExistence type="predicted"/>
<keyword evidence="1" id="KW-0472">Membrane</keyword>
<dbReference type="AlphaFoldDB" id="A0A7J4JDF4"/>
<keyword evidence="1" id="KW-0812">Transmembrane</keyword>
<keyword evidence="1" id="KW-1133">Transmembrane helix</keyword>
<dbReference type="PANTHER" id="PTHR36111:SF2">
    <property type="entry name" value="INNER MEMBRANE PROTEIN"/>
    <property type="match status" value="1"/>
</dbReference>
<sequence length="84" mass="8627">MAFAATAGPIIALTAVPLLLFQGGLTLLAGTLKPFFSPHALANLTGVSSILLLGLALNLLELKPVKVANYLPALVLAVAFSQLM</sequence>
<organism evidence="2 3">
    <name type="scientific">Candidatus Iainarchaeum sp</name>
    <dbReference type="NCBI Taxonomy" id="3101447"/>
    <lineage>
        <taxon>Archaea</taxon>
        <taxon>Candidatus Iainarchaeota</taxon>
        <taxon>Candidatus Iainarchaeia</taxon>
        <taxon>Candidatus Iainarchaeales</taxon>
        <taxon>Candidatus Iainarchaeaceae</taxon>
        <taxon>Candidatus Iainarchaeum</taxon>
    </lineage>
</organism>
<dbReference type="Proteomes" id="UP000564964">
    <property type="component" value="Unassembled WGS sequence"/>
</dbReference>
<dbReference type="PANTHER" id="PTHR36111">
    <property type="entry name" value="INNER MEMBRANE PROTEIN-RELATED"/>
    <property type="match status" value="1"/>
</dbReference>
<dbReference type="InterPro" id="IPR007563">
    <property type="entry name" value="DUF554"/>
</dbReference>
<name>A0A7J4JDF4_9ARCH</name>
<dbReference type="Pfam" id="PF04474">
    <property type="entry name" value="DUF554"/>
    <property type="match status" value="1"/>
</dbReference>
<protein>
    <submittedName>
        <fullName evidence="2">DUF554 domain-containing protein</fullName>
    </submittedName>
</protein>